<name>A0AAX0WM51_9BACT</name>
<evidence type="ECO:0000313" key="1">
    <source>
        <dbReference type="EMBL" id="PND04101.1"/>
    </source>
</evidence>
<proteinExistence type="predicted"/>
<organism evidence="1 2">
    <name type="scientific">Akkermansia muciniphila</name>
    <dbReference type="NCBI Taxonomy" id="239935"/>
    <lineage>
        <taxon>Bacteria</taxon>
        <taxon>Pseudomonadati</taxon>
        <taxon>Verrucomicrobiota</taxon>
        <taxon>Verrucomicrobiia</taxon>
        <taxon>Verrucomicrobiales</taxon>
        <taxon>Akkermansiaceae</taxon>
        <taxon>Akkermansia</taxon>
    </lineage>
</organism>
<accession>A0AAX0WM51</accession>
<reference evidence="1 2" key="1">
    <citation type="journal article" date="2017" name="BMC Genomics">
        <title>Genome sequencing of 39 Akkermansia muciniphila isolates reveals its population structure, genomic and functional diverisity, and global distribution in mammalian gut microbiotas.</title>
        <authorList>
            <person name="Guo X."/>
            <person name="Li S."/>
            <person name="Zhang J."/>
            <person name="Wu F."/>
            <person name="Li X."/>
            <person name="Wu D."/>
            <person name="Zhang M."/>
            <person name="Ou Z."/>
            <person name="Jie Z."/>
            <person name="Yan Q."/>
            <person name="Li P."/>
            <person name="Yi J."/>
            <person name="Peng Y."/>
        </authorList>
    </citation>
    <scope>NUCLEOTIDE SEQUENCE [LARGE SCALE GENOMIC DNA]</scope>
    <source>
        <strain evidence="1 2">GP28</strain>
    </source>
</reference>
<gene>
    <name evidence="1" type="ORF">CXT95_04865</name>
</gene>
<comment type="caution">
    <text evidence="1">The sequence shown here is derived from an EMBL/GenBank/DDBJ whole genome shotgun (WGS) entry which is preliminary data.</text>
</comment>
<dbReference type="AlphaFoldDB" id="A0AAX0WM51"/>
<dbReference type="Proteomes" id="UP000236075">
    <property type="component" value="Unassembled WGS sequence"/>
</dbReference>
<dbReference type="EMBL" id="PJLB01000005">
    <property type="protein sequence ID" value="PND04101.1"/>
    <property type="molecule type" value="Genomic_DNA"/>
</dbReference>
<protein>
    <submittedName>
        <fullName evidence="1">Uncharacterized protein</fullName>
    </submittedName>
</protein>
<evidence type="ECO:0000313" key="2">
    <source>
        <dbReference type="Proteomes" id="UP000236075"/>
    </source>
</evidence>
<sequence>MSYSYEIKQNCPGFLFKAGGKYFSIKGKMKCSIRRKTFENTFLSFPLAVQYRCLTSGYKSAGT</sequence>